<sequence length="199" mass="22813">MAKLWYTTELSLLAAMDFYANSIVLICDHFLIPSQFTMYIAFISLTCFYLLICDFLIKGNREFESLYWNFFNLMAALTLTSGDRKDWDFSRGLYSVLIGCTILALYTLYTWIIPPSQGQDQQNQNPGYVVPLPAEISFLFMANGIALMARFCFFHTNQLMLVGAAFMFLASAVFFTYFYHRYSSVKPASLPGTVDLHQD</sequence>
<dbReference type="AlphaFoldDB" id="A0AAD5JM01"/>
<protein>
    <submittedName>
        <fullName evidence="2">Uncharacterized protein</fullName>
    </submittedName>
</protein>
<keyword evidence="1" id="KW-0812">Transmembrane</keyword>
<feature type="transmembrane region" description="Helical" evidence="1">
    <location>
        <begin position="132"/>
        <end position="152"/>
    </location>
</feature>
<feature type="transmembrane region" description="Helical" evidence="1">
    <location>
        <begin position="159"/>
        <end position="179"/>
    </location>
</feature>
<keyword evidence="1" id="KW-0472">Membrane</keyword>
<organism evidence="2 3">
    <name type="scientific">Acer negundo</name>
    <name type="common">Box elder</name>
    <dbReference type="NCBI Taxonomy" id="4023"/>
    <lineage>
        <taxon>Eukaryota</taxon>
        <taxon>Viridiplantae</taxon>
        <taxon>Streptophyta</taxon>
        <taxon>Embryophyta</taxon>
        <taxon>Tracheophyta</taxon>
        <taxon>Spermatophyta</taxon>
        <taxon>Magnoliopsida</taxon>
        <taxon>eudicotyledons</taxon>
        <taxon>Gunneridae</taxon>
        <taxon>Pentapetalae</taxon>
        <taxon>rosids</taxon>
        <taxon>malvids</taxon>
        <taxon>Sapindales</taxon>
        <taxon>Sapindaceae</taxon>
        <taxon>Hippocastanoideae</taxon>
        <taxon>Acereae</taxon>
        <taxon>Acer</taxon>
    </lineage>
</organism>
<comment type="caution">
    <text evidence="2">The sequence shown here is derived from an EMBL/GenBank/DDBJ whole genome shotgun (WGS) entry which is preliminary data.</text>
</comment>
<name>A0AAD5JM01_ACENE</name>
<gene>
    <name evidence="2" type="ORF">LWI28_020456</name>
</gene>
<evidence type="ECO:0000313" key="3">
    <source>
        <dbReference type="Proteomes" id="UP001064489"/>
    </source>
</evidence>
<feature type="transmembrane region" description="Helical" evidence="1">
    <location>
        <begin position="38"/>
        <end position="57"/>
    </location>
</feature>
<keyword evidence="1" id="KW-1133">Transmembrane helix</keyword>
<feature type="transmembrane region" description="Helical" evidence="1">
    <location>
        <begin position="93"/>
        <end position="112"/>
    </location>
</feature>
<evidence type="ECO:0000313" key="2">
    <source>
        <dbReference type="EMBL" id="KAI9196041.1"/>
    </source>
</evidence>
<keyword evidence="3" id="KW-1185">Reference proteome</keyword>
<proteinExistence type="predicted"/>
<dbReference type="EMBL" id="JAJSOW010000003">
    <property type="protein sequence ID" value="KAI9196041.1"/>
    <property type="molecule type" value="Genomic_DNA"/>
</dbReference>
<accession>A0AAD5JM01</accession>
<evidence type="ECO:0000256" key="1">
    <source>
        <dbReference type="SAM" id="Phobius"/>
    </source>
</evidence>
<reference evidence="2" key="2">
    <citation type="submission" date="2023-02" db="EMBL/GenBank/DDBJ databases">
        <authorList>
            <person name="Swenson N.G."/>
            <person name="Wegrzyn J.L."/>
            <person name="Mcevoy S.L."/>
        </authorList>
    </citation>
    <scope>NUCLEOTIDE SEQUENCE</scope>
    <source>
        <strain evidence="2">91603</strain>
        <tissue evidence="2">Leaf</tissue>
    </source>
</reference>
<dbReference type="Proteomes" id="UP001064489">
    <property type="component" value="Chromosome 1"/>
</dbReference>
<reference evidence="2" key="1">
    <citation type="journal article" date="2022" name="Plant J.">
        <title>Strategies of tolerance reflected in two North American maple genomes.</title>
        <authorList>
            <person name="McEvoy S.L."/>
            <person name="Sezen U.U."/>
            <person name="Trouern-Trend A."/>
            <person name="McMahon S.M."/>
            <person name="Schaberg P.G."/>
            <person name="Yang J."/>
            <person name="Wegrzyn J.L."/>
            <person name="Swenson N.G."/>
        </authorList>
    </citation>
    <scope>NUCLEOTIDE SEQUENCE</scope>
    <source>
        <strain evidence="2">91603</strain>
    </source>
</reference>